<dbReference type="AlphaFoldDB" id="A0A143GJE7"/>
<organism evidence="2 3">
    <name type="scientific">Pseudomonas yamanorum</name>
    <dbReference type="NCBI Taxonomy" id="515393"/>
    <lineage>
        <taxon>Bacteria</taxon>
        <taxon>Pseudomonadati</taxon>
        <taxon>Pseudomonadota</taxon>
        <taxon>Gammaproteobacteria</taxon>
        <taxon>Pseudomonadales</taxon>
        <taxon>Pseudomonadaceae</taxon>
        <taxon>Pseudomonas</taxon>
    </lineage>
</organism>
<dbReference type="EMBL" id="JACAQR010000020">
    <property type="protein sequence ID" value="NWD43299.1"/>
    <property type="molecule type" value="Genomic_DNA"/>
</dbReference>
<feature type="signal peptide" evidence="1">
    <location>
        <begin position="1"/>
        <end position="30"/>
    </location>
</feature>
<evidence type="ECO:0000256" key="1">
    <source>
        <dbReference type="SAM" id="SignalP"/>
    </source>
</evidence>
<feature type="chain" id="PRO_5007509119" evidence="1">
    <location>
        <begin position="31"/>
        <end position="106"/>
    </location>
</feature>
<dbReference type="InterPro" id="IPR024447">
    <property type="entry name" value="YXWGXW_rpt"/>
</dbReference>
<gene>
    <name evidence="2" type="ORF">HX826_15615</name>
</gene>
<accession>A0A143GJE7</accession>
<dbReference type="Proteomes" id="UP000546584">
    <property type="component" value="Unassembled WGS sequence"/>
</dbReference>
<reference evidence="2 3" key="1">
    <citation type="submission" date="2020-04" db="EMBL/GenBank/DDBJ databases">
        <title>Molecular characterization of pseudomonads from Agaricus bisporus reveal novel blotch 2 pathogens in Western Europe.</title>
        <authorList>
            <person name="Taparia T."/>
            <person name="Krijger M."/>
            <person name="Haynes E."/>
            <person name="Elpinstone J.G."/>
            <person name="Noble R."/>
            <person name="Van Der Wolf J."/>
        </authorList>
    </citation>
    <scope>NUCLEOTIDE SEQUENCE [LARGE SCALE GENOMIC DNA]</scope>
    <source>
        <strain evidence="2 3">IPO3753</strain>
    </source>
</reference>
<accession>A0A1H2EJE7</accession>
<name>A0A143GJE7_9PSED</name>
<dbReference type="OrthoDB" id="121499at2"/>
<dbReference type="Pfam" id="PF12779">
    <property type="entry name" value="WXXGXW"/>
    <property type="match status" value="2"/>
</dbReference>
<proteinExistence type="predicted"/>
<sequence>MRLARPLAKLRYALLIPLALAALVSTPTFAQTEVIIREAPPPMRVEAVPVERPGYVWDRGHWRYEGRGYAWVPGHWQPVMRNARWEPGHWESRGPNWYWIEGHWVR</sequence>
<keyword evidence="1" id="KW-0732">Signal</keyword>
<evidence type="ECO:0000313" key="3">
    <source>
        <dbReference type="Proteomes" id="UP000546584"/>
    </source>
</evidence>
<evidence type="ECO:0000313" key="2">
    <source>
        <dbReference type="EMBL" id="NWD43299.1"/>
    </source>
</evidence>
<dbReference type="RefSeq" id="WP_063031313.1">
    <property type="nucleotide sequence ID" value="NZ_CP012400.2"/>
</dbReference>
<protein>
    <submittedName>
        <fullName evidence="2">YXWGXW repeat-containing protein</fullName>
    </submittedName>
</protein>
<dbReference type="GeneID" id="93511341"/>
<dbReference type="KEGG" id="pym:AK972_3577"/>
<comment type="caution">
    <text evidence="2">The sequence shown here is derived from an EMBL/GenBank/DDBJ whole genome shotgun (WGS) entry which is preliminary data.</text>
</comment>